<dbReference type="FunFam" id="2.60.40.420:FF:000124">
    <property type="entry name" value="Laccase-10-like Protein"/>
    <property type="match status" value="1"/>
</dbReference>
<name>A0A3P7KYK6_STRVU</name>
<keyword evidence="2" id="KW-0560">Oxidoreductase</keyword>
<keyword evidence="1" id="KW-0479">Metal-binding</keyword>
<dbReference type="PANTHER" id="PTHR11709">
    <property type="entry name" value="MULTI-COPPER OXIDASE"/>
    <property type="match status" value="1"/>
</dbReference>
<evidence type="ECO:0000313" key="7">
    <source>
        <dbReference type="Proteomes" id="UP000270094"/>
    </source>
</evidence>
<sequence length="532" mass="61055">MAEVLLRVHNNVLMDAITIHVHGIDKHEAKSAVMLFRVVVYGWCSIYSTMPYSKHKLDWTTESTEEAYMRLMEKTMKWMYGFDGHQKCWQPTRTLDGGNIGGAVPISALLINDRGWYNQTDILTRPWNLPLERFLIRKGETVLFRITNGGVAQELMLHIEGHKLLVVAADGNDCAPQEVDRLIIFPGERYDVALRGLKKPIKRTYMLVIETVQYYYFDWTRVDTDYGVAFLEYEDVDMIEEKTPPTFTHSPECTSENRCIVLNCPFENYPSNYNFTCLSYEVLRHPKPEAIDAELLQDTPFEDSFEEHFINMHYDSHVNGFKFEFPKGMPYYNKNRMNLISKECDNTECPSGANRYDKKCKCFFHLKHKLNNIVQITIFNMGKGGGFATGYAHPYHIHGTHYHIMKVGWPKYNASGMIAEMNPDIDCDGADTNCDDVVWRNKSWLHGAVAGMNTRNPSLRDTVTVPVGGYVVLRFRATNPGWWFAHCHLELHHMSGTAYAFQVGEDDEIPPPPANFPHDCGYFSMPSVSSST</sequence>
<evidence type="ECO:0000313" key="6">
    <source>
        <dbReference type="EMBL" id="VDM75505.1"/>
    </source>
</evidence>
<dbReference type="PANTHER" id="PTHR11709:SF394">
    <property type="entry name" value="FI03373P-RELATED"/>
    <property type="match status" value="1"/>
</dbReference>
<feature type="domain" description="Plastocyanin-like" evidence="5">
    <location>
        <begin position="359"/>
        <end position="506"/>
    </location>
</feature>
<keyword evidence="7" id="KW-1185">Reference proteome</keyword>
<evidence type="ECO:0000256" key="1">
    <source>
        <dbReference type="ARBA" id="ARBA00022723"/>
    </source>
</evidence>
<evidence type="ECO:0000259" key="4">
    <source>
        <dbReference type="Pfam" id="PF00394"/>
    </source>
</evidence>
<dbReference type="GO" id="GO:0005507">
    <property type="term" value="F:copper ion binding"/>
    <property type="evidence" value="ECO:0007669"/>
    <property type="project" value="InterPro"/>
</dbReference>
<dbReference type="Pfam" id="PF00394">
    <property type="entry name" value="Cu-oxidase"/>
    <property type="match status" value="1"/>
</dbReference>
<evidence type="ECO:0008006" key="8">
    <source>
        <dbReference type="Google" id="ProtNLM"/>
    </source>
</evidence>
<dbReference type="Proteomes" id="UP000270094">
    <property type="component" value="Unassembled WGS sequence"/>
</dbReference>
<dbReference type="GO" id="GO:0006826">
    <property type="term" value="P:iron ion transport"/>
    <property type="evidence" value="ECO:0007669"/>
    <property type="project" value="TreeGrafter"/>
</dbReference>
<feature type="domain" description="Plastocyanin-like" evidence="4">
    <location>
        <begin position="105"/>
        <end position="234"/>
    </location>
</feature>
<dbReference type="SUPFAM" id="SSF49503">
    <property type="entry name" value="Cupredoxins"/>
    <property type="match status" value="2"/>
</dbReference>
<evidence type="ECO:0000256" key="3">
    <source>
        <dbReference type="ARBA" id="ARBA00023008"/>
    </source>
</evidence>
<dbReference type="EMBL" id="UYYB01095422">
    <property type="protein sequence ID" value="VDM75505.1"/>
    <property type="molecule type" value="Genomic_DNA"/>
</dbReference>
<dbReference type="InterPro" id="IPR008972">
    <property type="entry name" value="Cupredoxin"/>
</dbReference>
<keyword evidence="3" id="KW-0186">Copper</keyword>
<dbReference type="InterPro" id="IPR045087">
    <property type="entry name" value="Cu-oxidase_fam"/>
</dbReference>
<evidence type="ECO:0000259" key="5">
    <source>
        <dbReference type="Pfam" id="PF07731"/>
    </source>
</evidence>
<dbReference type="OrthoDB" id="2121828at2759"/>
<gene>
    <name evidence="6" type="ORF">SVUK_LOCUS10503</name>
</gene>
<accession>A0A3P7KYK6</accession>
<proteinExistence type="predicted"/>
<dbReference type="CDD" id="cd13905">
    <property type="entry name" value="CuRO_3_tcLLC2_insect_like"/>
    <property type="match status" value="1"/>
</dbReference>
<evidence type="ECO:0000256" key="2">
    <source>
        <dbReference type="ARBA" id="ARBA00023002"/>
    </source>
</evidence>
<dbReference type="GO" id="GO:0016491">
    <property type="term" value="F:oxidoreductase activity"/>
    <property type="evidence" value="ECO:0007669"/>
    <property type="project" value="UniProtKB-KW"/>
</dbReference>
<dbReference type="AlphaFoldDB" id="A0A3P7KYK6"/>
<organism evidence="6 7">
    <name type="scientific">Strongylus vulgaris</name>
    <name type="common">Blood worm</name>
    <dbReference type="NCBI Taxonomy" id="40348"/>
    <lineage>
        <taxon>Eukaryota</taxon>
        <taxon>Metazoa</taxon>
        <taxon>Ecdysozoa</taxon>
        <taxon>Nematoda</taxon>
        <taxon>Chromadorea</taxon>
        <taxon>Rhabditida</taxon>
        <taxon>Rhabditina</taxon>
        <taxon>Rhabditomorpha</taxon>
        <taxon>Strongyloidea</taxon>
        <taxon>Strongylidae</taxon>
        <taxon>Strongylus</taxon>
    </lineage>
</organism>
<dbReference type="Gene3D" id="2.60.40.420">
    <property type="entry name" value="Cupredoxins - blue copper proteins"/>
    <property type="match status" value="2"/>
</dbReference>
<reference evidence="6 7" key="1">
    <citation type="submission" date="2018-11" db="EMBL/GenBank/DDBJ databases">
        <authorList>
            <consortium name="Pathogen Informatics"/>
        </authorList>
    </citation>
    <scope>NUCLEOTIDE SEQUENCE [LARGE SCALE GENOMIC DNA]</scope>
</reference>
<dbReference type="GO" id="GO:0005886">
    <property type="term" value="C:plasma membrane"/>
    <property type="evidence" value="ECO:0007669"/>
    <property type="project" value="TreeGrafter"/>
</dbReference>
<dbReference type="InterPro" id="IPR001117">
    <property type="entry name" value="Cu-oxidase_2nd"/>
</dbReference>
<dbReference type="InterPro" id="IPR011706">
    <property type="entry name" value="Cu-oxidase_C"/>
</dbReference>
<dbReference type="Pfam" id="PF07731">
    <property type="entry name" value="Cu-oxidase_2"/>
    <property type="match status" value="1"/>
</dbReference>
<protein>
    <recommendedName>
        <fullName evidence="8">Plastocyanin-like domain-containing protein</fullName>
    </recommendedName>
</protein>